<accession>A0A0L0NBZ7</accession>
<dbReference type="PANTHER" id="PTHR46082:SF11">
    <property type="entry name" value="AAA+ ATPASE DOMAIN-CONTAINING PROTEIN-RELATED"/>
    <property type="match status" value="1"/>
</dbReference>
<dbReference type="Gene3D" id="3.40.50.1580">
    <property type="entry name" value="Nucleoside phosphorylase domain"/>
    <property type="match status" value="1"/>
</dbReference>
<keyword evidence="3" id="KW-1185">Reference proteome</keyword>
<dbReference type="OrthoDB" id="4925244at2759"/>
<feature type="compositionally biased region" description="Basic and acidic residues" evidence="1">
    <location>
        <begin position="176"/>
        <end position="188"/>
    </location>
</feature>
<dbReference type="EMBL" id="LFRF01000008">
    <property type="protein sequence ID" value="KND91598.1"/>
    <property type="molecule type" value="Genomic_DNA"/>
</dbReference>
<dbReference type="InterPro" id="IPR053137">
    <property type="entry name" value="NLR-like"/>
</dbReference>
<dbReference type="Proteomes" id="UP000036947">
    <property type="component" value="Unassembled WGS sequence"/>
</dbReference>
<dbReference type="SUPFAM" id="SSF53167">
    <property type="entry name" value="Purine and uridine phosphorylases"/>
    <property type="match status" value="1"/>
</dbReference>
<evidence type="ECO:0008006" key="4">
    <source>
        <dbReference type="Google" id="ProtNLM"/>
    </source>
</evidence>
<feature type="region of interest" description="Disordered" evidence="1">
    <location>
        <begin position="176"/>
        <end position="196"/>
    </location>
</feature>
<gene>
    <name evidence="2" type="ORF">TOPH_03889</name>
</gene>
<dbReference type="GO" id="GO:0009116">
    <property type="term" value="P:nucleoside metabolic process"/>
    <property type="evidence" value="ECO:0007669"/>
    <property type="project" value="InterPro"/>
</dbReference>
<dbReference type="GO" id="GO:0003824">
    <property type="term" value="F:catalytic activity"/>
    <property type="evidence" value="ECO:0007669"/>
    <property type="project" value="InterPro"/>
</dbReference>
<proteinExistence type="predicted"/>
<dbReference type="InterPro" id="IPR035994">
    <property type="entry name" value="Nucleoside_phosphorylase_sf"/>
</dbReference>
<reference evidence="2 3" key="1">
    <citation type="journal article" date="2015" name="BMC Genomics">
        <title>The genome of the truffle-parasite Tolypocladium ophioglossoides and the evolution of antifungal peptaibiotics.</title>
        <authorList>
            <person name="Quandt C.A."/>
            <person name="Bushley K.E."/>
            <person name="Spatafora J.W."/>
        </authorList>
    </citation>
    <scope>NUCLEOTIDE SEQUENCE [LARGE SCALE GENOMIC DNA]</scope>
    <source>
        <strain evidence="2 3">CBS 100239</strain>
    </source>
</reference>
<dbReference type="PANTHER" id="PTHR46082">
    <property type="entry name" value="ATP/GTP-BINDING PROTEIN-RELATED"/>
    <property type="match status" value="1"/>
</dbReference>
<name>A0A0L0NBZ7_TOLOC</name>
<dbReference type="AlphaFoldDB" id="A0A0L0NBZ7"/>
<evidence type="ECO:0000256" key="1">
    <source>
        <dbReference type="SAM" id="MobiDB-lite"/>
    </source>
</evidence>
<sequence length="196" mass="21212">MNAPGIYTVGWICAIHPEYVAAQEFLDEEYGTPASVAPRDDNSYTLGRVGEHKVVIAALPSGEYGTASASRVGANMLTSFPNIRIGLMVGIAGGAPSVENDVRLGDIVISVPQDGEGGVFQYDFGKTIQGQPFQHTRILNQPPTLLRSAVSNVMVKHQRKGHQIQQAIDAVLDKNPRLHHPRPFEGHQRVGPRPTS</sequence>
<evidence type="ECO:0000313" key="3">
    <source>
        <dbReference type="Proteomes" id="UP000036947"/>
    </source>
</evidence>
<dbReference type="STRING" id="1163406.A0A0L0NBZ7"/>
<evidence type="ECO:0000313" key="2">
    <source>
        <dbReference type="EMBL" id="KND91598.1"/>
    </source>
</evidence>
<protein>
    <recommendedName>
        <fullName evidence="4">Nucleoside phosphorylase domain-containing protein</fullName>
    </recommendedName>
</protein>
<comment type="caution">
    <text evidence="2">The sequence shown here is derived from an EMBL/GenBank/DDBJ whole genome shotgun (WGS) entry which is preliminary data.</text>
</comment>
<organism evidence="2 3">
    <name type="scientific">Tolypocladium ophioglossoides (strain CBS 100239)</name>
    <name type="common">Snaketongue truffleclub</name>
    <name type="synonym">Elaphocordyceps ophioglossoides</name>
    <dbReference type="NCBI Taxonomy" id="1163406"/>
    <lineage>
        <taxon>Eukaryota</taxon>
        <taxon>Fungi</taxon>
        <taxon>Dikarya</taxon>
        <taxon>Ascomycota</taxon>
        <taxon>Pezizomycotina</taxon>
        <taxon>Sordariomycetes</taxon>
        <taxon>Hypocreomycetidae</taxon>
        <taxon>Hypocreales</taxon>
        <taxon>Ophiocordycipitaceae</taxon>
        <taxon>Tolypocladium</taxon>
    </lineage>
</organism>